<feature type="domain" description="DUF4351" evidence="1">
    <location>
        <begin position="219"/>
        <end position="276"/>
    </location>
</feature>
<dbReference type="InterPro" id="IPR025587">
    <property type="entry name" value="DUF4351"/>
</dbReference>
<organism evidence="2 3">
    <name type="scientific">Dolichospermum heterosporum TAC447</name>
    <dbReference type="NCBI Taxonomy" id="747523"/>
    <lineage>
        <taxon>Bacteria</taxon>
        <taxon>Bacillati</taxon>
        <taxon>Cyanobacteriota</taxon>
        <taxon>Cyanophyceae</taxon>
        <taxon>Nostocales</taxon>
        <taxon>Aphanizomenonaceae</taxon>
        <taxon>Dolichospermum</taxon>
        <taxon>Dolichospermum heterosporum</taxon>
    </lineage>
</organism>
<dbReference type="RefSeq" id="WP_257120532.1">
    <property type="nucleotide sequence ID" value="NZ_CP099464.1"/>
</dbReference>
<proteinExistence type="predicted"/>
<evidence type="ECO:0000313" key="2">
    <source>
        <dbReference type="EMBL" id="UUO13773.1"/>
    </source>
</evidence>
<dbReference type="EMBL" id="CP099464">
    <property type="protein sequence ID" value="UUO13773.1"/>
    <property type="molecule type" value="Genomic_DNA"/>
</dbReference>
<evidence type="ECO:0000313" key="3">
    <source>
        <dbReference type="Proteomes" id="UP001057561"/>
    </source>
</evidence>
<gene>
    <name evidence="2" type="ORF">NG743_17100</name>
</gene>
<dbReference type="InterPro" id="IPR022573">
    <property type="entry name" value="DUF2887"/>
</dbReference>
<dbReference type="Pfam" id="PF11103">
    <property type="entry name" value="DUF2887"/>
    <property type="match status" value="1"/>
</dbReference>
<dbReference type="Pfam" id="PF14261">
    <property type="entry name" value="DUF4351"/>
    <property type="match status" value="1"/>
</dbReference>
<keyword evidence="3" id="KW-1185">Reference proteome</keyword>
<name>A0ABY5LP79_9CYAN</name>
<sequence length="281" mass="32682">MKTDKLFYRIFLNQPDLIAELIPGIPSDCEFEYSAPVLKEKETRLDGLLTPISNNSDVPLIFLEAQMQRDTKFYNRYFRGIFSYIDQYEISENWRGLLILLNKRLELGSELPHRNLLNSQVERLYLEDLLHQDNLSPNLALLRLIVTPKDQAGLAARQILNSVSTEAEFQLKLDLVESILVNKFTQLTLEEIQKMLNLKEADITQTRFYQEVLEIGEKKGLQQGEANLTIRQLKRRCGNLTPIQEEKVRSLTIPELESLGEALLDFQNMSDLENWLQDNRR</sequence>
<dbReference type="Proteomes" id="UP001057561">
    <property type="component" value="Chromosome"/>
</dbReference>
<dbReference type="PANTHER" id="PTHR35586:SF2">
    <property type="entry name" value="SLL1542 PROTEIN"/>
    <property type="match status" value="1"/>
</dbReference>
<evidence type="ECO:0000259" key="1">
    <source>
        <dbReference type="Pfam" id="PF14261"/>
    </source>
</evidence>
<protein>
    <submittedName>
        <fullName evidence="2">DUF2887 domain-containing protein</fullName>
    </submittedName>
</protein>
<dbReference type="PANTHER" id="PTHR35586">
    <property type="entry name" value="SLL1691 PROTEIN"/>
    <property type="match status" value="1"/>
</dbReference>
<accession>A0ABY5LP79</accession>
<reference evidence="2" key="1">
    <citation type="submission" date="2022-06" db="EMBL/GenBank/DDBJ databases">
        <title>Nostosin G and Spiroidesin B from the Cyanobacterium Dolichospermum sp. NIES-1697.</title>
        <authorList>
            <person name="Phan C.-S."/>
            <person name="Mehjabin J.J."/>
            <person name="Anas A.R.J."/>
            <person name="Hayasaka M."/>
            <person name="Onoki R."/>
            <person name="Wang J."/>
            <person name="Umezawa T."/>
            <person name="Washio K."/>
            <person name="Morikawa M."/>
            <person name="Okino T."/>
        </authorList>
    </citation>
    <scope>NUCLEOTIDE SEQUENCE</scope>
    <source>
        <strain evidence="2">NIES-1697</strain>
    </source>
</reference>